<name>A9B9G1_PROM4</name>
<evidence type="ECO:0000313" key="2">
    <source>
        <dbReference type="EMBL" id="ABX08016.1"/>
    </source>
</evidence>
<keyword evidence="3" id="KW-1185">Reference proteome</keyword>
<dbReference type="STRING" id="93059.P9211_00851"/>
<dbReference type="EMBL" id="CP000878">
    <property type="protein sequence ID" value="ABX08016.1"/>
    <property type="molecule type" value="Genomic_DNA"/>
</dbReference>
<proteinExistence type="predicted"/>
<keyword evidence="1" id="KW-0812">Transmembrane</keyword>
<reference evidence="2 3" key="1">
    <citation type="journal article" date="2007" name="PLoS Genet.">
        <title>Patterns and implications of gene gain and loss in the evolution of Prochlorococcus.</title>
        <authorList>
            <person name="Kettler G.C."/>
            <person name="Martiny A.C."/>
            <person name="Huang K."/>
            <person name="Zucker J."/>
            <person name="Coleman M.L."/>
            <person name="Rodrigue S."/>
            <person name="Chen F."/>
            <person name="Lapidus A."/>
            <person name="Ferriera S."/>
            <person name="Johnson J."/>
            <person name="Steglich C."/>
            <person name="Church G.M."/>
            <person name="Richardson P."/>
            <person name="Chisholm S.W."/>
        </authorList>
    </citation>
    <scope>NUCLEOTIDE SEQUENCE [LARGE SCALE GENOMIC DNA]</scope>
    <source>
        <strain evidence="3">MIT 9211</strain>
    </source>
</reference>
<feature type="transmembrane region" description="Helical" evidence="1">
    <location>
        <begin position="30"/>
        <end position="49"/>
    </location>
</feature>
<dbReference type="HOGENOM" id="CLU_203259_0_0_3"/>
<accession>A9B9G1</accession>
<organism evidence="2 3">
    <name type="scientific">Prochlorococcus marinus (strain MIT 9211)</name>
    <dbReference type="NCBI Taxonomy" id="93059"/>
    <lineage>
        <taxon>Bacteria</taxon>
        <taxon>Bacillati</taxon>
        <taxon>Cyanobacteriota</taxon>
        <taxon>Cyanophyceae</taxon>
        <taxon>Synechococcales</taxon>
        <taxon>Prochlorococcaceae</taxon>
        <taxon>Prochlorococcus</taxon>
    </lineage>
</organism>
<dbReference type="Proteomes" id="UP000000788">
    <property type="component" value="Chromosome"/>
</dbReference>
<dbReference type="eggNOG" id="ENOG502ZFSC">
    <property type="taxonomic scope" value="Bacteria"/>
</dbReference>
<dbReference type="RefSeq" id="WP_012194641.1">
    <property type="nucleotide sequence ID" value="NC_009976.1"/>
</dbReference>
<evidence type="ECO:0000256" key="1">
    <source>
        <dbReference type="SAM" id="Phobius"/>
    </source>
</evidence>
<keyword evidence="1" id="KW-0472">Membrane</keyword>
<keyword evidence="1" id="KW-1133">Transmembrane helix</keyword>
<evidence type="ECO:0000313" key="3">
    <source>
        <dbReference type="Proteomes" id="UP000000788"/>
    </source>
</evidence>
<dbReference type="KEGG" id="pmj:P9211_00851"/>
<dbReference type="AlphaFoldDB" id="A9B9G1"/>
<protein>
    <submittedName>
        <fullName evidence="2">Membrane protein</fullName>
    </submittedName>
</protein>
<feature type="transmembrane region" description="Helical" evidence="1">
    <location>
        <begin position="5"/>
        <end position="24"/>
    </location>
</feature>
<gene>
    <name evidence="2" type="ordered locus">P9211_00851</name>
</gene>
<sequence length="56" mass="6235">MLRWFVAFTPIGGAIILPLVVPFIVDRFGIGLGVFSTLLLSSLWFVAMLRTSEMPH</sequence>